<sequence length="421" mass="47661">MDHLEKALQRGQRNRNYLFAVFFIDLDRFKIINDSWGHSVGNKLLIAIAKILQRSCREIDTVARLGGDEFTILLEDLPDFQEAITIADRLLEKLHSAIDLGGNKLFTSASIGIVFGSTNYENGIELLRDADIAMYRAKALGKGCYTIFDQEMYEQTLHLSQTENDLRLALERQEFRLDYQPIVSLKTGQMEAFEALLRWQHPEKGLIHPSDFIPIAEETGLIVPIGEWVLRSACQQLRTWHLKFPHASSLQISVNLSSRQIKCLNFLDNLTKIIIDTGLNGENLCLELTETMIMDQGEKTIEILSHIKEKNIHLSLDDFGTGYSCLSYLHRFPIDTLKIDRSFVNCIDTEKANSGIIKTIITLADSLGMKVIAEGVETSSQFTHLKSLGCDAAQGYYFSQPLSSQLAESIITTNRHFLDER</sequence>
<dbReference type="NCBIfam" id="TIGR00254">
    <property type="entry name" value="GGDEF"/>
    <property type="match status" value="1"/>
</dbReference>
<dbReference type="InterPro" id="IPR001633">
    <property type="entry name" value="EAL_dom"/>
</dbReference>
<keyword evidence="4" id="KW-1185">Reference proteome</keyword>
<dbReference type="PROSITE" id="PS50887">
    <property type="entry name" value="GGDEF"/>
    <property type="match status" value="1"/>
</dbReference>
<dbReference type="Proteomes" id="UP000287247">
    <property type="component" value="Unassembled WGS sequence"/>
</dbReference>
<dbReference type="AlphaFoldDB" id="A0A401IJC7"/>
<accession>A0A401IJC7</accession>
<dbReference type="PANTHER" id="PTHR33121:SF70">
    <property type="entry name" value="SIGNALING PROTEIN YKOW"/>
    <property type="match status" value="1"/>
</dbReference>
<comment type="caution">
    <text evidence="3">The sequence shown here is derived from an EMBL/GenBank/DDBJ whole genome shotgun (WGS) entry which is preliminary data.</text>
</comment>
<dbReference type="Pfam" id="PF00990">
    <property type="entry name" value="GGDEF"/>
    <property type="match status" value="1"/>
</dbReference>
<dbReference type="CDD" id="cd01949">
    <property type="entry name" value="GGDEF"/>
    <property type="match status" value="1"/>
</dbReference>
<proteinExistence type="predicted"/>
<dbReference type="Gene3D" id="3.30.70.270">
    <property type="match status" value="1"/>
</dbReference>
<dbReference type="SMART" id="SM00052">
    <property type="entry name" value="EAL"/>
    <property type="match status" value="1"/>
</dbReference>
<dbReference type="GO" id="GO:0071111">
    <property type="term" value="F:cyclic-guanylate-specific phosphodiesterase activity"/>
    <property type="evidence" value="ECO:0007669"/>
    <property type="project" value="InterPro"/>
</dbReference>
<evidence type="ECO:0000259" key="2">
    <source>
        <dbReference type="PROSITE" id="PS50887"/>
    </source>
</evidence>
<dbReference type="Gene3D" id="3.20.20.450">
    <property type="entry name" value="EAL domain"/>
    <property type="match status" value="1"/>
</dbReference>
<evidence type="ECO:0000313" key="4">
    <source>
        <dbReference type="Proteomes" id="UP000287247"/>
    </source>
</evidence>
<gene>
    <name evidence="3" type="ORF">AsFPU1_2816</name>
</gene>
<dbReference type="RefSeq" id="WP_265415807.1">
    <property type="nucleotide sequence ID" value="NZ_BDQK01000013.1"/>
</dbReference>
<protein>
    <submittedName>
        <fullName evidence="3">Two-component response regulator</fullName>
    </submittedName>
</protein>
<feature type="domain" description="EAL" evidence="1">
    <location>
        <begin position="159"/>
        <end position="415"/>
    </location>
</feature>
<dbReference type="FunFam" id="3.20.20.450:FF:000001">
    <property type="entry name" value="Cyclic di-GMP phosphodiesterase yahA"/>
    <property type="match status" value="1"/>
</dbReference>
<dbReference type="CDD" id="cd01948">
    <property type="entry name" value="EAL"/>
    <property type="match status" value="1"/>
</dbReference>
<organism evidence="3 4">
    <name type="scientific">Aphanothece sacrum FPU1</name>
    <dbReference type="NCBI Taxonomy" id="1920663"/>
    <lineage>
        <taxon>Bacteria</taxon>
        <taxon>Bacillati</taxon>
        <taxon>Cyanobacteriota</taxon>
        <taxon>Cyanophyceae</taxon>
        <taxon>Oscillatoriophycideae</taxon>
        <taxon>Chroococcales</taxon>
        <taxon>Aphanothecaceae</taxon>
        <taxon>Aphanothece</taxon>
    </lineage>
</organism>
<reference evidence="4" key="1">
    <citation type="submission" date="2017-05" db="EMBL/GenBank/DDBJ databases">
        <title>Physiological properties and genetic analysis related to exopolysaccharide production of fresh-water unicellular cyanobacterium Aphanothece sacrum, Suizenji Nori, that has been cultured as a food source in Japan.</title>
        <authorList>
            <person name="Kanesaki Y."/>
            <person name="Yoshikawa S."/>
            <person name="Ohki K."/>
        </authorList>
    </citation>
    <scope>NUCLEOTIDE SEQUENCE [LARGE SCALE GENOMIC DNA]</scope>
    <source>
        <strain evidence="4">FPU1</strain>
    </source>
</reference>
<dbReference type="SMART" id="SM00267">
    <property type="entry name" value="GGDEF"/>
    <property type="match status" value="1"/>
</dbReference>
<dbReference type="InterPro" id="IPR029787">
    <property type="entry name" value="Nucleotide_cyclase"/>
</dbReference>
<dbReference type="PANTHER" id="PTHR33121">
    <property type="entry name" value="CYCLIC DI-GMP PHOSPHODIESTERASE PDEF"/>
    <property type="match status" value="1"/>
</dbReference>
<evidence type="ECO:0000313" key="3">
    <source>
        <dbReference type="EMBL" id="GBF81403.1"/>
    </source>
</evidence>
<dbReference type="InterPro" id="IPR000160">
    <property type="entry name" value="GGDEF_dom"/>
</dbReference>
<name>A0A401IJC7_APHSA</name>
<dbReference type="PROSITE" id="PS50883">
    <property type="entry name" value="EAL"/>
    <property type="match status" value="1"/>
</dbReference>
<dbReference type="SUPFAM" id="SSF55073">
    <property type="entry name" value="Nucleotide cyclase"/>
    <property type="match status" value="1"/>
</dbReference>
<dbReference type="SUPFAM" id="SSF141868">
    <property type="entry name" value="EAL domain-like"/>
    <property type="match status" value="1"/>
</dbReference>
<dbReference type="InterPro" id="IPR035919">
    <property type="entry name" value="EAL_sf"/>
</dbReference>
<dbReference type="Pfam" id="PF00563">
    <property type="entry name" value="EAL"/>
    <property type="match status" value="1"/>
</dbReference>
<evidence type="ECO:0000259" key="1">
    <source>
        <dbReference type="PROSITE" id="PS50883"/>
    </source>
</evidence>
<dbReference type="InterPro" id="IPR050706">
    <property type="entry name" value="Cyclic-di-GMP_PDE-like"/>
</dbReference>
<feature type="domain" description="GGDEF" evidence="2">
    <location>
        <begin position="17"/>
        <end position="150"/>
    </location>
</feature>
<dbReference type="InterPro" id="IPR043128">
    <property type="entry name" value="Rev_trsase/Diguanyl_cyclase"/>
</dbReference>
<dbReference type="EMBL" id="BDQK01000013">
    <property type="protein sequence ID" value="GBF81403.1"/>
    <property type="molecule type" value="Genomic_DNA"/>
</dbReference>